<evidence type="ECO:0000256" key="2">
    <source>
        <dbReference type="ARBA" id="ARBA00022737"/>
    </source>
</evidence>
<evidence type="ECO:0000313" key="7">
    <source>
        <dbReference type="WBParaSite" id="scf7180000420059.g4651"/>
    </source>
</evidence>
<dbReference type="GO" id="GO:0051123">
    <property type="term" value="P:RNA polymerase II preinitiation complex assembly"/>
    <property type="evidence" value="ECO:0007669"/>
    <property type="project" value="TreeGrafter"/>
</dbReference>
<dbReference type="WBParaSite" id="scf7180000420059.g4651">
    <property type="protein sequence ID" value="scf7180000420059.g4651"/>
    <property type="gene ID" value="scf7180000420059.g4651"/>
</dbReference>
<feature type="domain" description="Transcription initiation factor TFIID subunit 1 histone acetyltransferase" evidence="5">
    <location>
        <begin position="90"/>
        <end position="251"/>
    </location>
</feature>
<evidence type="ECO:0000259" key="5">
    <source>
        <dbReference type="Pfam" id="PF12157"/>
    </source>
</evidence>
<accession>A0A915NM04</accession>
<evidence type="ECO:0000313" key="6">
    <source>
        <dbReference type="Proteomes" id="UP000887560"/>
    </source>
</evidence>
<proteinExistence type="predicted"/>
<keyword evidence="2" id="KW-0677">Repeat</keyword>
<feature type="signal peptide" evidence="4">
    <location>
        <begin position="1"/>
        <end position="22"/>
    </location>
</feature>
<keyword evidence="3" id="KW-0539">Nucleus</keyword>
<organism evidence="6 7">
    <name type="scientific">Meloidogyne floridensis</name>
    <dbReference type="NCBI Taxonomy" id="298350"/>
    <lineage>
        <taxon>Eukaryota</taxon>
        <taxon>Metazoa</taxon>
        <taxon>Ecdysozoa</taxon>
        <taxon>Nematoda</taxon>
        <taxon>Chromadorea</taxon>
        <taxon>Rhabditida</taxon>
        <taxon>Tylenchina</taxon>
        <taxon>Tylenchomorpha</taxon>
        <taxon>Tylenchoidea</taxon>
        <taxon>Meloidogynidae</taxon>
        <taxon>Meloidogyninae</taxon>
        <taxon>Meloidogyne</taxon>
    </lineage>
</organism>
<evidence type="ECO:0000256" key="1">
    <source>
        <dbReference type="ARBA" id="ARBA00004123"/>
    </source>
</evidence>
<evidence type="ECO:0000256" key="4">
    <source>
        <dbReference type="SAM" id="SignalP"/>
    </source>
</evidence>
<dbReference type="GO" id="GO:0016251">
    <property type="term" value="F:RNA polymerase II general transcription initiation factor activity"/>
    <property type="evidence" value="ECO:0007669"/>
    <property type="project" value="InterPro"/>
</dbReference>
<evidence type="ECO:0000256" key="3">
    <source>
        <dbReference type="ARBA" id="ARBA00023242"/>
    </source>
</evidence>
<reference evidence="7" key="1">
    <citation type="submission" date="2022-11" db="UniProtKB">
        <authorList>
            <consortium name="WormBaseParasite"/>
        </authorList>
    </citation>
    <scope>IDENTIFICATION</scope>
</reference>
<dbReference type="Pfam" id="PF01391">
    <property type="entry name" value="Collagen"/>
    <property type="match status" value="1"/>
</dbReference>
<comment type="subcellular location">
    <subcellularLocation>
        <location evidence="1">Nucleus</location>
    </subcellularLocation>
</comment>
<dbReference type="Pfam" id="PF12157">
    <property type="entry name" value="DUF3591"/>
    <property type="match status" value="1"/>
</dbReference>
<keyword evidence="4" id="KW-0732">Signal</keyword>
<protein>
    <submittedName>
        <fullName evidence="7">Transcription initiation factor TFIID subunit 1 histone acetyltransferase domain-containing protein</fullName>
    </submittedName>
</protein>
<dbReference type="InterPro" id="IPR022591">
    <property type="entry name" value="TAF1_HAT_dom"/>
</dbReference>
<dbReference type="AlphaFoldDB" id="A0A915NM04"/>
<dbReference type="InterPro" id="IPR008160">
    <property type="entry name" value="Collagen"/>
</dbReference>
<dbReference type="PANTHER" id="PTHR13900:SF0">
    <property type="entry name" value="TRANSCRIPTION INITIATION FACTOR TFIID SUBUNIT 1"/>
    <property type="match status" value="1"/>
</dbReference>
<dbReference type="InterPro" id="IPR040240">
    <property type="entry name" value="TAF1"/>
</dbReference>
<name>A0A915NM04_9BILA</name>
<sequence length="260" mass="28551">MFNNYNIFIVLFVMSIILNLNAEQGIPGPPGFPGPKGEKGERGEDGYIGLPGIDGPPGIPGLHGLQGDRGLPGREGLPGLPGGFYIYCNVLKDNFRLPSLEEVANMLTPEMYCAQLSMMAAEQRLRDAGYGEKYLHVAENADDSDDQQNIGEEEIKCAPWNTTRAYIAVMKGKGYLDQTGIADPTGCGLGFSFLRVSAKPQKVTKEEVDNEAPKKLVTGTNADLRKLPIKEARQMCREFGLLEEEISQLERCCRFQFTSP</sequence>
<dbReference type="GO" id="GO:0017025">
    <property type="term" value="F:TBP-class protein binding"/>
    <property type="evidence" value="ECO:0007669"/>
    <property type="project" value="InterPro"/>
</dbReference>
<keyword evidence="6" id="KW-1185">Reference proteome</keyword>
<dbReference type="GO" id="GO:0004402">
    <property type="term" value="F:histone acetyltransferase activity"/>
    <property type="evidence" value="ECO:0007669"/>
    <property type="project" value="InterPro"/>
</dbReference>
<dbReference type="GO" id="GO:0005669">
    <property type="term" value="C:transcription factor TFIID complex"/>
    <property type="evidence" value="ECO:0007669"/>
    <property type="project" value="InterPro"/>
</dbReference>
<dbReference type="PANTHER" id="PTHR13900">
    <property type="entry name" value="TRANSCRIPTION INITIATION FACTOR TFIID"/>
    <property type="match status" value="1"/>
</dbReference>
<dbReference type="Proteomes" id="UP000887560">
    <property type="component" value="Unplaced"/>
</dbReference>
<feature type="chain" id="PRO_5036788185" evidence="4">
    <location>
        <begin position="23"/>
        <end position="260"/>
    </location>
</feature>